<dbReference type="EMBL" id="JBJGBS010000026">
    <property type="protein sequence ID" value="MFO3704982.1"/>
    <property type="molecule type" value="Genomic_DNA"/>
</dbReference>
<name>A0ABW9MKZ4_9XANT</name>
<feature type="region of interest" description="Disordered" evidence="1">
    <location>
        <begin position="58"/>
        <end position="81"/>
    </location>
</feature>
<sequence>MTAAYRSTTIMTNAASVAPGWLYRPGAGTAATGAAIHTAHDLPCDRPPIRSACRLPPVANRSLESKTRNAPKPRISTNFSL</sequence>
<reference evidence="2 3" key="1">
    <citation type="submission" date="2024-11" db="EMBL/GenBank/DDBJ databases">
        <title>Genome sequencing of Xanthomonas codiaei.</title>
        <authorList>
            <person name="Studholme D.J."/>
        </authorList>
    </citation>
    <scope>NUCLEOTIDE SEQUENCE [LARGE SCALE GENOMIC DNA]</scope>
    <source>
        <strain evidence="2 3">NCPPB 4350</strain>
    </source>
</reference>
<organism evidence="2 3">
    <name type="scientific">Xanthomonas codiaei</name>
    <dbReference type="NCBI Taxonomy" id="56463"/>
    <lineage>
        <taxon>Bacteria</taxon>
        <taxon>Pseudomonadati</taxon>
        <taxon>Pseudomonadota</taxon>
        <taxon>Gammaproteobacteria</taxon>
        <taxon>Lysobacterales</taxon>
        <taxon>Lysobacteraceae</taxon>
        <taxon>Xanthomonas</taxon>
    </lineage>
</organism>
<protein>
    <submittedName>
        <fullName evidence="2">Uncharacterized protein</fullName>
    </submittedName>
</protein>
<dbReference type="RefSeq" id="WP_146091882.1">
    <property type="nucleotide sequence ID" value="NZ_JBJGBS010000026.1"/>
</dbReference>
<gene>
    <name evidence="2" type="ORF">ACI6Q5_08305</name>
</gene>
<keyword evidence="3" id="KW-1185">Reference proteome</keyword>
<proteinExistence type="predicted"/>
<dbReference type="Proteomes" id="UP001637990">
    <property type="component" value="Unassembled WGS sequence"/>
</dbReference>
<evidence type="ECO:0000313" key="3">
    <source>
        <dbReference type="Proteomes" id="UP001637990"/>
    </source>
</evidence>
<comment type="caution">
    <text evidence="2">The sequence shown here is derived from an EMBL/GenBank/DDBJ whole genome shotgun (WGS) entry which is preliminary data.</text>
</comment>
<evidence type="ECO:0000256" key="1">
    <source>
        <dbReference type="SAM" id="MobiDB-lite"/>
    </source>
</evidence>
<accession>A0ABW9MKZ4</accession>
<evidence type="ECO:0000313" key="2">
    <source>
        <dbReference type="EMBL" id="MFO3704982.1"/>
    </source>
</evidence>